<feature type="domain" description="Aldehyde dehydrogenase" evidence="8">
    <location>
        <begin position="36"/>
        <end position="494"/>
    </location>
</feature>
<dbReference type="EC" id="1.2.1.3" evidence="5"/>
<reference evidence="9" key="1">
    <citation type="submission" date="2020-12" db="EMBL/GenBank/DDBJ databases">
        <title>Bacterial novel species Mucilaginibacter sp. SD-g isolated from soil.</title>
        <authorList>
            <person name="Jung H.-Y."/>
        </authorList>
    </citation>
    <scope>NUCLEOTIDE SEQUENCE</scope>
    <source>
        <strain evidence="9">SD-g</strain>
    </source>
</reference>
<dbReference type="InterPro" id="IPR016161">
    <property type="entry name" value="Ald_DH/histidinol_DH"/>
</dbReference>
<dbReference type="Gene3D" id="3.40.605.10">
    <property type="entry name" value="Aldehyde Dehydrogenase, Chain A, domain 1"/>
    <property type="match status" value="1"/>
</dbReference>
<dbReference type="GO" id="GO:0004029">
    <property type="term" value="F:aldehyde dehydrogenase (NAD+) activity"/>
    <property type="evidence" value="ECO:0007669"/>
    <property type="project" value="UniProtKB-EC"/>
</dbReference>
<evidence type="ECO:0000256" key="4">
    <source>
        <dbReference type="ARBA" id="ARBA00023027"/>
    </source>
</evidence>
<evidence type="ECO:0000256" key="5">
    <source>
        <dbReference type="ARBA" id="ARBA00024226"/>
    </source>
</evidence>
<gene>
    <name evidence="9" type="ORF">I5M19_18130</name>
</gene>
<evidence type="ECO:0000256" key="3">
    <source>
        <dbReference type="ARBA" id="ARBA00023002"/>
    </source>
</evidence>
<sequence>MSLAISEILDHLHINDINHAFSTGKDEGSSPDSPVNDILSPVDGKRIASVKFATPAEYNTVVDIAAKAFKSWRQIPAPKRGEIVRQIGDQLRLNKKELGTLVSYEMGKSLQEGYGEVQEMIDICDFAVGLSRQLYGLTMHSERPEHRMYEQYHPLGIVGIISAFNFPVAVWSWNAMLAWVCGDVCIWKPSEKTPLTAIACQHIAQDVFKKNGIDEGVSCLVIGDRSIGELMANDTRLPLISATGSTRMGKSVSAAVGARLGKSLLELGGNNAIIITENADLDMALIGAVFGAVGTAGQRCTSTRRLIIHHSVYDDFRQKLINAYAQIKIGDPLDEHNHMGPLIDKDAVKLYLESIEKCKAEGGNFVVDGGKLEGEAYASGCYVKPCIAEVENHYAIVQHETFAPILYLIKYQDLDEAINLQNGVPQGLSSAIITNNLREAETFLSFAGSDCGIANVNIGTSGAEIGGAFGGEKETGGGRESGSDAWKVYMRRQTNTINHSKTLPLAQGIKFDL</sequence>
<name>A0A934UPU9_9SPHI</name>
<organism evidence="9 10">
    <name type="scientific">Mucilaginibacter segetis</name>
    <dbReference type="NCBI Taxonomy" id="2793071"/>
    <lineage>
        <taxon>Bacteria</taxon>
        <taxon>Pseudomonadati</taxon>
        <taxon>Bacteroidota</taxon>
        <taxon>Sphingobacteriia</taxon>
        <taxon>Sphingobacteriales</taxon>
        <taxon>Sphingobacteriaceae</taxon>
        <taxon>Mucilaginibacter</taxon>
    </lineage>
</organism>
<dbReference type="InterPro" id="IPR015590">
    <property type="entry name" value="Aldehyde_DH_dom"/>
</dbReference>
<dbReference type="PROSITE" id="PS00687">
    <property type="entry name" value="ALDEHYDE_DEHYDR_GLU"/>
    <property type="match status" value="1"/>
</dbReference>
<accession>A0A934UPU9</accession>
<evidence type="ECO:0000256" key="7">
    <source>
        <dbReference type="RuleBase" id="RU003345"/>
    </source>
</evidence>
<dbReference type="InterPro" id="IPR044638">
    <property type="entry name" value="ALDH7A1-like"/>
</dbReference>
<dbReference type="FunFam" id="3.40.309.10:FF:000018">
    <property type="entry name" value="Alpha-aminoadipic semialdehyde dehydrogenase"/>
    <property type="match status" value="1"/>
</dbReference>
<protein>
    <recommendedName>
        <fullName evidence="5">aldehyde dehydrogenase (NAD(+))</fullName>
        <ecNumber evidence="5">1.2.1.3</ecNumber>
    </recommendedName>
</protein>
<evidence type="ECO:0000256" key="2">
    <source>
        <dbReference type="ARBA" id="ARBA00011881"/>
    </source>
</evidence>
<keyword evidence="10" id="KW-1185">Reference proteome</keyword>
<comment type="similarity">
    <text evidence="1 7">Belongs to the aldehyde dehydrogenase family.</text>
</comment>
<evidence type="ECO:0000313" key="10">
    <source>
        <dbReference type="Proteomes" id="UP000613193"/>
    </source>
</evidence>
<dbReference type="PANTHER" id="PTHR43521">
    <property type="entry name" value="ALPHA-AMINOADIPIC SEMIALDEHYDE DEHYDROGENASE"/>
    <property type="match status" value="1"/>
</dbReference>
<dbReference type="CDD" id="cd07130">
    <property type="entry name" value="ALDH_F7_AASADH"/>
    <property type="match status" value="1"/>
</dbReference>
<dbReference type="SUPFAM" id="SSF53720">
    <property type="entry name" value="ALDH-like"/>
    <property type="match status" value="1"/>
</dbReference>
<evidence type="ECO:0000259" key="8">
    <source>
        <dbReference type="Pfam" id="PF00171"/>
    </source>
</evidence>
<dbReference type="PANTHER" id="PTHR43521:SF1">
    <property type="entry name" value="ALPHA-AMINOADIPIC SEMIALDEHYDE DEHYDROGENASE"/>
    <property type="match status" value="1"/>
</dbReference>
<dbReference type="AlphaFoldDB" id="A0A934UPU9"/>
<evidence type="ECO:0000256" key="1">
    <source>
        <dbReference type="ARBA" id="ARBA00009986"/>
    </source>
</evidence>
<evidence type="ECO:0000313" key="9">
    <source>
        <dbReference type="EMBL" id="MBK0381246.1"/>
    </source>
</evidence>
<feature type="active site" evidence="6">
    <location>
        <position position="266"/>
    </location>
</feature>
<dbReference type="InterPro" id="IPR016163">
    <property type="entry name" value="Ald_DH_C"/>
</dbReference>
<proteinExistence type="inferred from homology"/>
<keyword evidence="3 7" id="KW-0560">Oxidoreductase</keyword>
<dbReference type="RefSeq" id="WP_200067792.1">
    <property type="nucleotide sequence ID" value="NZ_JAEHFW010000004.1"/>
</dbReference>
<dbReference type="EMBL" id="JAEHFW010000004">
    <property type="protein sequence ID" value="MBK0381246.1"/>
    <property type="molecule type" value="Genomic_DNA"/>
</dbReference>
<dbReference type="Proteomes" id="UP000613193">
    <property type="component" value="Unassembled WGS sequence"/>
</dbReference>
<comment type="caution">
    <text evidence="9">The sequence shown here is derived from an EMBL/GenBank/DDBJ whole genome shotgun (WGS) entry which is preliminary data.</text>
</comment>
<dbReference type="Gene3D" id="3.40.309.10">
    <property type="entry name" value="Aldehyde Dehydrogenase, Chain A, domain 2"/>
    <property type="match status" value="1"/>
</dbReference>
<keyword evidence="4" id="KW-0520">NAD</keyword>
<dbReference type="InterPro" id="IPR016162">
    <property type="entry name" value="Ald_DH_N"/>
</dbReference>
<dbReference type="Pfam" id="PF00171">
    <property type="entry name" value="Aldedh"/>
    <property type="match status" value="1"/>
</dbReference>
<comment type="subunit">
    <text evidence="2">Homotetramer.</text>
</comment>
<evidence type="ECO:0000256" key="6">
    <source>
        <dbReference type="PROSITE-ProRule" id="PRU10007"/>
    </source>
</evidence>
<dbReference type="InterPro" id="IPR029510">
    <property type="entry name" value="Ald_DH_CS_GLU"/>
</dbReference>